<evidence type="ECO:0000313" key="1">
    <source>
        <dbReference type="EMBL" id="KAF7952329.1"/>
    </source>
</evidence>
<dbReference type="GeneID" id="62145415"/>
<keyword evidence="2" id="KW-1185">Reference proteome</keyword>
<gene>
    <name evidence="1" type="ORF">EAE97_001826</name>
</gene>
<proteinExistence type="predicted"/>
<evidence type="ECO:0000313" key="2">
    <source>
        <dbReference type="Proteomes" id="UP000710849"/>
    </source>
</evidence>
<dbReference type="RefSeq" id="XP_038736895.1">
    <property type="nucleotide sequence ID" value="XM_038872337.1"/>
</dbReference>
<organism evidence="1 2">
    <name type="scientific">Botrytis byssoidea</name>
    <dbReference type="NCBI Taxonomy" id="139641"/>
    <lineage>
        <taxon>Eukaryota</taxon>
        <taxon>Fungi</taxon>
        <taxon>Dikarya</taxon>
        <taxon>Ascomycota</taxon>
        <taxon>Pezizomycotina</taxon>
        <taxon>Leotiomycetes</taxon>
        <taxon>Helotiales</taxon>
        <taxon>Sclerotiniaceae</taxon>
        <taxon>Botrytis</taxon>
    </lineage>
</organism>
<accession>A0A9P5IYU0</accession>
<comment type="caution">
    <text evidence="1">The sequence shown here is derived from an EMBL/GenBank/DDBJ whole genome shotgun (WGS) entry which is preliminary data.</text>
</comment>
<dbReference type="Proteomes" id="UP000710849">
    <property type="component" value="Unassembled WGS sequence"/>
</dbReference>
<reference evidence="1 2" key="1">
    <citation type="journal article" date="2020" name="Genome Biol. Evol.">
        <title>Comparative genomics of Sclerotiniaceae.</title>
        <authorList>
            <person name="Valero Jimenez C.A."/>
            <person name="Steentjes M."/>
            <person name="Scholten O.E."/>
            <person name="Van Kan J.A.L."/>
        </authorList>
    </citation>
    <scope>NUCLEOTIDE SEQUENCE [LARGE SCALE GENOMIC DNA]</scope>
    <source>
        <strain evidence="1 2">MUCL 94</strain>
    </source>
</reference>
<protein>
    <submittedName>
        <fullName evidence="1">Uncharacterized protein</fullName>
    </submittedName>
</protein>
<name>A0A9P5IYU0_9HELO</name>
<sequence length="61" mass="6845">MREFPYYRYRVVSPGSDQDVLLNRPSETDSGSGAINTQPVGFYRRGFGKPASVYAVRLEAD</sequence>
<dbReference type="EMBL" id="RCSW01000003">
    <property type="protein sequence ID" value="KAF7952329.1"/>
    <property type="molecule type" value="Genomic_DNA"/>
</dbReference>
<dbReference type="AlphaFoldDB" id="A0A9P5IYU0"/>